<protein>
    <recommendedName>
        <fullName evidence="1">Immunity MXAN-0049 protein domain-containing protein</fullName>
    </recommendedName>
</protein>
<name>A0A250ISE4_9BACT</name>
<sequence length="159" mass="17970">MADRYPMGVRLDMAKRHRGLVVPDVIPNTILQYMVTGRLKTLLEKEAGVEIEFLPFMLYNHKGRVAAQDCFIANVIGTQDCADMTRTRGEKSIVSPGQFEALFLLYLTPDKIPADAKLFRPSVMPRLLIIRDDLRATLERSEITGIRYIAMGEKCRVVG</sequence>
<dbReference type="KEGG" id="mbd:MEBOL_007582"/>
<organism evidence="2 3">
    <name type="scientific">Melittangium boletus DSM 14713</name>
    <dbReference type="NCBI Taxonomy" id="1294270"/>
    <lineage>
        <taxon>Bacteria</taxon>
        <taxon>Pseudomonadati</taxon>
        <taxon>Myxococcota</taxon>
        <taxon>Myxococcia</taxon>
        <taxon>Myxococcales</taxon>
        <taxon>Cystobacterineae</taxon>
        <taxon>Archangiaceae</taxon>
        <taxon>Melittangium</taxon>
    </lineage>
</organism>
<dbReference type="AlphaFoldDB" id="A0A250ISE4"/>
<keyword evidence="3" id="KW-1185">Reference proteome</keyword>
<evidence type="ECO:0000259" key="1">
    <source>
        <dbReference type="Pfam" id="PF07791"/>
    </source>
</evidence>
<dbReference type="Pfam" id="PF07791">
    <property type="entry name" value="Imm11"/>
    <property type="match status" value="1"/>
</dbReference>
<reference evidence="2 3" key="1">
    <citation type="submission" date="2017-06" db="EMBL/GenBank/DDBJ databases">
        <authorList>
            <person name="Kim H.J."/>
            <person name="Triplett B.A."/>
        </authorList>
    </citation>
    <scope>NUCLEOTIDE SEQUENCE [LARGE SCALE GENOMIC DNA]</scope>
    <source>
        <strain evidence="2 3">DSM 14713</strain>
    </source>
</reference>
<dbReference type="EMBL" id="CP022163">
    <property type="protein sequence ID" value="ATB34081.1"/>
    <property type="molecule type" value="Genomic_DNA"/>
</dbReference>
<evidence type="ECO:0000313" key="3">
    <source>
        <dbReference type="Proteomes" id="UP000217289"/>
    </source>
</evidence>
<gene>
    <name evidence="2" type="ORF">MEBOL_007582</name>
</gene>
<evidence type="ECO:0000313" key="2">
    <source>
        <dbReference type="EMBL" id="ATB34081.1"/>
    </source>
</evidence>
<feature type="domain" description="Immunity MXAN-0049 protein" evidence="1">
    <location>
        <begin position="4"/>
        <end position="152"/>
    </location>
</feature>
<proteinExistence type="predicted"/>
<dbReference type="InterPro" id="IPR012433">
    <property type="entry name" value="Imm11"/>
</dbReference>
<accession>A0A250ISE4</accession>
<dbReference type="Proteomes" id="UP000217289">
    <property type="component" value="Chromosome"/>
</dbReference>